<evidence type="ECO:0000313" key="2">
    <source>
        <dbReference type="Proteomes" id="UP001165960"/>
    </source>
</evidence>
<protein>
    <submittedName>
        <fullName evidence="1">Uncharacterized protein</fullName>
    </submittedName>
</protein>
<proteinExistence type="predicted"/>
<dbReference type="EMBL" id="QTSX02005045">
    <property type="protein sequence ID" value="KAJ9061737.1"/>
    <property type="molecule type" value="Genomic_DNA"/>
</dbReference>
<comment type="caution">
    <text evidence="1">The sequence shown here is derived from an EMBL/GenBank/DDBJ whole genome shotgun (WGS) entry which is preliminary data.</text>
</comment>
<gene>
    <name evidence="1" type="ORF">DSO57_1017667</name>
</gene>
<dbReference type="Proteomes" id="UP001165960">
    <property type="component" value="Unassembled WGS sequence"/>
</dbReference>
<keyword evidence="2" id="KW-1185">Reference proteome</keyword>
<accession>A0ACC2SHI9</accession>
<sequence length="195" mass="21486">MSAIEYFEWGFCFACLTFVRVLDCGRLEDSLASLVGLANPVALDLACCWSLFLLSEVSDLWSSSMIGWLPSSDWLSWLGSFDASFHGCGLCLILGLFPWIFPVVEPHPHLLGPRLLAGGSSRRQSQVDSTLNTYLSDLKQLVEQLNVVELAARGLYDLQEEFDQERAAMAAFIAKLQAQVNKLSAPKLDVPSSPV</sequence>
<organism evidence="1 2">
    <name type="scientific">Entomophthora muscae</name>
    <dbReference type="NCBI Taxonomy" id="34485"/>
    <lineage>
        <taxon>Eukaryota</taxon>
        <taxon>Fungi</taxon>
        <taxon>Fungi incertae sedis</taxon>
        <taxon>Zoopagomycota</taxon>
        <taxon>Entomophthoromycotina</taxon>
        <taxon>Entomophthoromycetes</taxon>
        <taxon>Entomophthorales</taxon>
        <taxon>Entomophthoraceae</taxon>
        <taxon>Entomophthora</taxon>
    </lineage>
</organism>
<name>A0ACC2SHI9_9FUNG</name>
<evidence type="ECO:0000313" key="1">
    <source>
        <dbReference type="EMBL" id="KAJ9061737.1"/>
    </source>
</evidence>
<reference evidence="1" key="1">
    <citation type="submission" date="2022-04" db="EMBL/GenBank/DDBJ databases">
        <title>Genome of the entomopathogenic fungus Entomophthora muscae.</title>
        <authorList>
            <person name="Elya C."/>
            <person name="Lovett B.R."/>
            <person name="Lee E."/>
            <person name="Macias A.M."/>
            <person name="Hajek A.E."/>
            <person name="De Bivort B.L."/>
            <person name="Kasson M.T."/>
            <person name="De Fine Licht H.H."/>
            <person name="Stajich J.E."/>
        </authorList>
    </citation>
    <scope>NUCLEOTIDE SEQUENCE</scope>
    <source>
        <strain evidence="1">Berkeley</strain>
    </source>
</reference>